<keyword evidence="2" id="KW-1003">Cell membrane</keyword>
<dbReference type="CDD" id="cd03593">
    <property type="entry name" value="CLECT_NK_receptors_like"/>
    <property type="match status" value="1"/>
</dbReference>
<evidence type="ECO:0000256" key="4">
    <source>
        <dbReference type="ARBA" id="ARBA00022734"/>
    </source>
</evidence>
<reference evidence="12" key="2">
    <citation type="submission" date="2025-08" db="UniProtKB">
        <authorList>
            <consortium name="Ensembl"/>
        </authorList>
    </citation>
    <scope>IDENTIFICATION</scope>
</reference>
<keyword evidence="8" id="KW-1015">Disulfide bond</keyword>
<dbReference type="Pfam" id="PF00059">
    <property type="entry name" value="Lectin_C"/>
    <property type="match status" value="1"/>
</dbReference>
<dbReference type="AlphaFoldDB" id="A0A8C8TA03"/>
<evidence type="ECO:0000256" key="6">
    <source>
        <dbReference type="ARBA" id="ARBA00022989"/>
    </source>
</evidence>
<dbReference type="GO" id="GO:0030246">
    <property type="term" value="F:carbohydrate binding"/>
    <property type="evidence" value="ECO:0007669"/>
    <property type="project" value="UniProtKB-KW"/>
</dbReference>
<keyword evidence="6 10" id="KW-1133">Transmembrane helix</keyword>
<dbReference type="InterPro" id="IPR016187">
    <property type="entry name" value="CTDL_fold"/>
</dbReference>
<dbReference type="GeneTree" id="ENSGT00940000155319"/>
<evidence type="ECO:0000256" key="2">
    <source>
        <dbReference type="ARBA" id="ARBA00022475"/>
    </source>
</evidence>
<accession>A0A8C8TA03</accession>
<keyword evidence="3 10" id="KW-0812">Transmembrane</keyword>
<evidence type="ECO:0000313" key="12">
    <source>
        <dbReference type="Ensembl" id="ENSPEMP00000004668.2"/>
    </source>
</evidence>
<keyword evidence="9" id="KW-0325">Glycoprotein</keyword>
<dbReference type="Proteomes" id="UP000694547">
    <property type="component" value="Chromosome 3"/>
</dbReference>
<keyword evidence="4" id="KW-0430">Lectin</keyword>
<dbReference type="InterPro" id="IPR001304">
    <property type="entry name" value="C-type_lectin-like"/>
</dbReference>
<dbReference type="PANTHER" id="PTHR45710">
    <property type="entry name" value="C-TYPE LECTIN DOMAIN-CONTAINING PROTEIN 180"/>
    <property type="match status" value="1"/>
</dbReference>
<evidence type="ECO:0000259" key="11">
    <source>
        <dbReference type="PROSITE" id="PS50041"/>
    </source>
</evidence>
<evidence type="ECO:0000256" key="1">
    <source>
        <dbReference type="ARBA" id="ARBA00004401"/>
    </source>
</evidence>
<reference evidence="12 13" key="1">
    <citation type="submission" date="2018-10" db="EMBL/GenBank/DDBJ databases">
        <title>Improved assembly of the deer mouse Peromyscus maniculatus genome.</title>
        <authorList>
            <person name="Lassance J.-M."/>
            <person name="Hoekstra H.E."/>
        </authorList>
    </citation>
    <scope>NUCLEOTIDE SEQUENCE [LARGE SCALE GENOMIC DNA]</scope>
</reference>
<evidence type="ECO:0000256" key="7">
    <source>
        <dbReference type="ARBA" id="ARBA00023136"/>
    </source>
</evidence>
<organism evidence="12 13">
    <name type="scientific">Peromyscus maniculatus bairdii</name>
    <name type="common">Prairie deer mouse</name>
    <dbReference type="NCBI Taxonomy" id="230844"/>
    <lineage>
        <taxon>Eukaryota</taxon>
        <taxon>Metazoa</taxon>
        <taxon>Chordata</taxon>
        <taxon>Craniata</taxon>
        <taxon>Vertebrata</taxon>
        <taxon>Euteleostomi</taxon>
        <taxon>Mammalia</taxon>
        <taxon>Eutheria</taxon>
        <taxon>Euarchontoglires</taxon>
        <taxon>Glires</taxon>
        <taxon>Rodentia</taxon>
        <taxon>Myomorpha</taxon>
        <taxon>Muroidea</taxon>
        <taxon>Cricetidae</taxon>
        <taxon>Neotominae</taxon>
        <taxon>Peromyscus</taxon>
    </lineage>
</organism>
<reference evidence="12" key="3">
    <citation type="submission" date="2025-09" db="UniProtKB">
        <authorList>
            <consortium name="Ensembl"/>
        </authorList>
    </citation>
    <scope>IDENTIFICATION</scope>
</reference>
<feature type="transmembrane region" description="Helical" evidence="10">
    <location>
        <begin position="54"/>
        <end position="77"/>
    </location>
</feature>
<dbReference type="InterPro" id="IPR016186">
    <property type="entry name" value="C-type_lectin-like/link_sf"/>
</dbReference>
<sequence>MLIWVYRAYHTCADGVITQCTDYVGRKLAFLYSYFTGEELQGKYLRIISPESSAKLYCCYTVIAILATSVIALSVALSEKKERFSIKNICAVCPKDWIGFKSKCFYFSEDMRNWTLSQTFCMAQEAHLAQFQSKEELNFLMRYKGDSTHWIGLHRESTQHPWRWTDNTEYNNLVPIRGEGERAYLSDRGISSGKDHTTRKWICSKPESFVQFPEVS</sequence>
<keyword evidence="5" id="KW-0735">Signal-anchor</keyword>
<evidence type="ECO:0000256" key="9">
    <source>
        <dbReference type="ARBA" id="ARBA00023180"/>
    </source>
</evidence>
<dbReference type="SUPFAM" id="SSF56436">
    <property type="entry name" value="C-type lectin-like"/>
    <property type="match status" value="1"/>
</dbReference>
<dbReference type="InterPro" id="IPR033992">
    <property type="entry name" value="NKR-like_CTLD"/>
</dbReference>
<dbReference type="Gene3D" id="3.10.100.10">
    <property type="entry name" value="Mannose-Binding Protein A, subunit A"/>
    <property type="match status" value="1"/>
</dbReference>
<evidence type="ECO:0000313" key="13">
    <source>
        <dbReference type="Proteomes" id="UP000694547"/>
    </source>
</evidence>
<dbReference type="Ensembl" id="ENSPEMT00000008384.2">
    <property type="protein sequence ID" value="ENSPEMP00000004668.2"/>
    <property type="gene ID" value="ENSPEMG00000007026.2"/>
</dbReference>
<name>A0A8C8TA03_PERMB</name>
<dbReference type="InterPro" id="IPR050828">
    <property type="entry name" value="C-type_lectin/matrix_domain"/>
</dbReference>
<dbReference type="PANTHER" id="PTHR45710:SF35">
    <property type="entry name" value="C-TYPE LECTIN DOMAIN FAMILY 2 MEMBER D"/>
    <property type="match status" value="1"/>
</dbReference>
<dbReference type="FunFam" id="3.10.100.10:FF:000062">
    <property type="entry name" value="C-type lectin domain family 2 member D"/>
    <property type="match status" value="1"/>
</dbReference>
<feature type="domain" description="C-type lectin" evidence="11">
    <location>
        <begin position="100"/>
        <end position="201"/>
    </location>
</feature>
<proteinExistence type="predicted"/>
<dbReference type="SMART" id="SM00034">
    <property type="entry name" value="CLECT"/>
    <property type="match status" value="1"/>
</dbReference>
<protein>
    <recommendedName>
        <fullName evidence="11">C-type lectin domain-containing protein</fullName>
    </recommendedName>
</protein>
<dbReference type="GO" id="GO:0046703">
    <property type="term" value="F:natural killer cell lectin-like receptor binding"/>
    <property type="evidence" value="ECO:0007669"/>
    <property type="project" value="TreeGrafter"/>
</dbReference>
<dbReference type="GO" id="GO:0009897">
    <property type="term" value="C:external side of plasma membrane"/>
    <property type="evidence" value="ECO:0007669"/>
    <property type="project" value="TreeGrafter"/>
</dbReference>
<keyword evidence="7 10" id="KW-0472">Membrane</keyword>
<dbReference type="PROSITE" id="PS50041">
    <property type="entry name" value="C_TYPE_LECTIN_2"/>
    <property type="match status" value="1"/>
</dbReference>
<comment type="subcellular location">
    <subcellularLocation>
        <location evidence="1">Cell membrane</location>
        <topology evidence="1">Single-pass type II membrane protein</topology>
    </subcellularLocation>
</comment>
<keyword evidence="13" id="KW-1185">Reference proteome</keyword>
<evidence type="ECO:0000256" key="10">
    <source>
        <dbReference type="SAM" id="Phobius"/>
    </source>
</evidence>
<evidence type="ECO:0000256" key="8">
    <source>
        <dbReference type="ARBA" id="ARBA00023157"/>
    </source>
</evidence>
<evidence type="ECO:0000256" key="5">
    <source>
        <dbReference type="ARBA" id="ARBA00022968"/>
    </source>
</evidence>
<evidence type="ECO:0000256" key="3">
    <source>
        <dbReference type="ARBA" id="ARBA00022692"/>
    </source>
</evidence>